<dbReference type="GO" id="GO:0016020">
    <property type="term" value="C:membrane"/>
    <property type="evidence" value="ECO:0007669"/>
    <property type="project" value="UniProtKB-SubCell"/>
</dbReference>
<dbReference type="PANTHER" id="PTHR31595">
    <property type="entry name" value="LONG-CHAIN-ALCOHOL O-FATTY-ACYLTRANSFERASE 3-RELATED"/>
    <property type="match status" value="1"/>
</dbReference>
<dbReference type="GO" id="GO:0008374">
    <property type="term" value="F:O-acyltransferase activity"/>
    <property type="evidence" value="ECO:0007669"/>
    <property type="project" value="InterPro"/>
</dbReference>
<keyword evidence="5 8" id="KW-1133">Transmembrane helix</keyword>
<gene>
    <name evidence="10" type="ORF">RAG0_15898</name>
</gene>
<feature type="transmembrane region" description="Helical" evidence="8">
    <location>
        <begin position="98"/>
        <end position="120"/>
    </location>
</feature>
<evidence type="ECO:0000256" key="5">
    <source>
        <dbReference type="ARBA" id="ARBA00022989"/>
    </source>
</evidence>
<proteinExistence type="inferred from homology"/>
<feature type="transmembrane region" description="Helical" evidence="8">
    <location>
        <begin position="423"/>
        <end position="443"/>
    </location>
</feature>
<feature type="transmembrane region" description="Helical" evidence="8">
    <location>
        <begin position="455"/>
        <end position="478"/>
    </location>
</feature>
<keyword evidence="4 8" id="KW-0812">Transmembrane</keyword>
<dbReference type="OrthoDB" id="2796277at2759"/>
<feature type="domain" description="Wax synthase" evidence="9">
    <location>
        <begin position="375"/>
        <end position="458"/>
    </location>
</feature>
<feature type="transmembrane region" description="Helical" evidence="8">
    <location>
        <begin position="490"/>
        <end position="508"/>
    </location>
</feature>
<organism evidence="10 11">
    <name type="scientific">Rhynchosporium agropyri</name>
    <dbReference type="NCBI Taxonomy" id="914238"/>
    <lineage>
        <taxon>Eukaryota</taxon>
        <taxon>Fungi</taxon>
        <taxon>Dikarya</taxon>
        <taxon>Ascomycota</taxon>
        <taxon>Pezizomycotina</taxon>
        <taxon>Leotiomycetes</taxon>
        <taxon>Helotiales</taxon>
        <taxon>Ploettnerulaceae</taxon>
        <taxon>Rhynchosporium</taxon>
    </lineage>
</organism>
<keyword evidence="6 8" id="KW-0472">Membrane</keyword>
<dbReference type="Proteomes" id="UP000178912">
    <property type="component" value="Unassembled WGS sequence"/>
</dbReference>
<evidence type="ECO:0000256" key="4">
    <source>
        <dbReference type="ARBA" id="ARBA00022692"/>
    </source>
</evidence>
<evidence type="ECO:0000313" key="10">
    <source>
        <dbReference type="EMBL" id="CZT11889.1"/>
    </source>
</evidence>
<name>A0A1E1LPV9_9HELO</name>
<reference evidence="11" key="1">
    <citation type="submission" date="2016-03" db="EMBL/GenBank/DDBJ databases">
        <authorList>
            <person name="Guldener U."/>
        </authorList>
    </citation>
    <scope>NUCLEOTIDE SEQUENCE [LARGE SCALE GENOMIC DNA]</scope>
    <source>
        <strain evidence="11">04CH-RAC-A.6.1</strain>
    </source>
</reference>
<evidence type="ECO:0000256" key="1">
    <source>
        <dbReference type="ARBA" id="ARBA00004141"/>
    </source>
</evidence>
<feature type="transmembrane region" description="Helical" evidence="8">
    <location>
        <begin position="332"/>
        <end position="356"/>
    </location>
</feature>
<evidence type="ECO:0000259" key="9">
    <source>
        <dbReference type="Pfam" id="PF13813"/>
    </source>
</evidence>
<dbReference type="PANTHER" id="PTHR31595:SF67">
    <property type="entry name" value="WAX SYNTHASE DOMAIN-CONTAINING PROTEIN"/>
    <property type="match status" value="1"/>
</dbReference>
<accession>A0A1E1LPV9</accession>
<evidence type="ECO:0000313" key="11">
    <source>
        <dbReference type="Proteomes" id="UP000178912"/>
    </source>
</evidence>
<feature type="compositionally biased region" description="Polar residues" evidence="7">
    <location>
        <begin position="161"/>
        <end position="173"/>
    </location>
</feature>
<feature type="region of interest" description="Disordered" evidence="7">
    <location>
        <begin position="148"/>
        <end position="190"/>
    </location>
</feature>
<dbReference type="Pfam" id="PF13813">
    <property type="entry name" value="MBOAT_2"/>
    <property type="match status" value="1"/>
</dbReference>
<dbReference type="InterPro" id="IPR032805">
    <property type="entry name" value="Wax_synthase_dom"/>
</dbReference>
<dbReference type="GO" id="GO:0006629">
    <property type="term" value="P:lipid metabolic process"/>
    <property type="evidence" value="ECO:0007669"/>
    <property type="project" value="InterPro"/>
</dbReference>
<dbReference type="InterPro" id="IPR044851">
    <property type="entry name" value="Wax_synthase"/>
</dbReference>
<dbReference type="EMBL" id="FJUX01000149">
    <property type="protein sequence ID" value="CZT11889.1"/>
    <property type="molecule type" value="Genomic_DNA"/>
</dbReference>
<comment type="subcellular location">
    <subcellularLocation>
        <location evidence="1">Membrane</location>
        <topology evidence="1">Multi-pass membrane protein</topology>
    </subcellularLocation>
</comment>
<evidence type="ECO:0000256" key="6">
    <source>
        <dbReference type="ARBA" id="ARBA00023136"/>
    </source>
</evidence>
<feature type="transmembrane region" description="Helical" evidence="8">
    <location>
        <begin position="69"/>
        <end position="86"/>
    </location>
</feature>
<comment type="similarity">
    <text evidence="2">Belongs to the wax synthase family.</text>
</comment>
<protein>
    <recommendedName>
        <fullName evidence="9">Wax synthase domain-containing protein</fullName>
    </recommendedName>
</protein>
<keyword evidence="3" id="KW-0808">Transferase</keyword>
<feature type="transmembrane region" description="Helical" evidence="8">
    <location>
        <begin position="44"/>
        <end position="62"/>
    </location>
</feature>
<evidence type="ECO:0000256" key="8">
    <source>
        <dbReference type="SAM" id="Phobius"/>
    </source>
</evidence>
<evidence type="ECO:0000256" key="2">
    <source>
        <dbReference type="ARBA" id="ARBA00007282"/>
    </source>
</evidence>
<evidence type="ECO:0000256" key="7">
    <source>
        <dbReference type="SAM" id="MobiDB-lite"/>
    </source>
</evidence>
<evidence type="ECO:0000256" key="3">
    <source>
        <dbReference type="ARBA" id="ARBA00022679"/>
    </source>
</evidence>
<keyword evidence="11" id="KW-1185">Reference proteome</keyword>
<sequence length="563" mass="63286">METLHLYTPSGFGSAPNHNDLAASYRASFAALPLSKYGSPLRPLVLPYHLYGMLLLCLYLLVPHTHSALIYEVRWPVLGVIFWWQWKTLWETTSMSVATAYAAGLVSALVAVYAVVFLVFERPQWEAWRVERRRRRILNGEAANGAARAEEDEKNIRHANGHTTGHANESGNLKSRGDTAVRTNGNALIPTKGDSEQGEYEYYKQFYPTTLLTRISWVSDLLITFRGPGWNWAVPTLPFLPSHIARQVSANSTITARHESRTSSVGVQRYDTRKELARAILPKFIAGYFLLDTVKVVMMKDPYFLLGPNTYTLPAHLQGFSPLTLHLIRQTISSLAIITSLFMVFSLSPLIHSLVLGPKILGLRGESYYYSTSWGSFSNITIRGLNGLWGGWWHQSFRFVFSSPTNYLIRNGYISPKSSAARIIALIFAFGISGVFHAAGSITQFPPTKPTHLTIFFALQAVGIIIQRCLCSFLSPLINRFTREGPVRKIGNFLFVFFWLLATASWLTDDFARGGVWLYEPVPISPLRGLGFGEKGDGWFCWSEHLGIGWYKGEKWWESGIAI</sequence>
<dbReference type="AlphaFoldDB" id="A0A1E1LPV9"/>